<keyword evidence="6 7" id="KW-0472">Membrane</keyword>
<name>A0AAE8MKL6_9HYPO</name>
<organism evidence="9 10">
    <name type="scientific">Fusarium torulosum</name>
    <dbReference type="NCBI Taxonomy" id="33205"/>
    <lineage>
        <taxon>Eukaryota</taxon>
        <taxon>Fungi</taxon>
        <taxon>Dikarya</taxon>
        <taxon>Ascomycota</taxon>
        <taxon>Pezizomycotina</taxon>
        <taxon>Sordariomycetes</taxon>
        <taxon>Hypocreomycetidae</taxon>
        <taxon>Hypocreales</taxon>
        <taxon>Nectriaceae</taxon>
        <taxon>Fusarium</taxon>
    </lineage>
</organism>
<dbReference type="PRINTS" id="PR00171">
    <property type="entry name" value="SUGRTRNSPORT"/>
</dbReference>
<feature type="transmembrane region" description="Helical" evidence="7">
    <location>
        <begin position="443"/>
        <end position="466"/>
    </location>
</feature>
<dbReference type="InterPro" id="IPR005829">
    <property type="entry name" value="Sugar_transporter_CS"/>
</dbReference>
<feature type="transmembrane region" description="Helical" evidence="7">
    <location>
        <begin position="617"/>
        <end position="636"/>
    </location>
</feature>
<feature type="domain" description="Major facilitator superfamily (MFS) profile" evidence="8">
    <location>
        <begin position="117"/>
        <end position="640"/>
    </location>
</feature>
<feature type="transmembrane region" description="Helical" evidence="7">
    <location>
        <begin position="200"/>
        <end position="218"/>
    </location>
</feature>
<feature type="transmembrane region" description="Helical" evidence="7">
    <location>
        <begin position="585"/>
        <end position="605"/>
    </location>
</feature>
<dbReference type="PANTHER" id="PTHR48020:SF4">
    <property type="entry name" value="SYMPORT, PUTATIVE (AFU_ORTHOLOGUE AFUA_3G11790)-RELATED"/>
    <property type="match status" value="1"/>
</dbReference>
<evidence type="ECO:0000259" key="8">
    <source>
        <dbReference type="PROSITE" id="PS50850"/>
    </source>
</evidence>
<feature type="transmembrane region" description="Helical" evidence="7">
    <location>
        <begin position="173"/>
        <end position="193"/>
    </location>
</feature>
<reference evidence="9" key="1">
    <citation type="submission" date="2018-03" db="EMBL/GenBank/DDBJ databases">
        <authorList>
            <person name="Guldener U."/>
        </authorList>
    </citation>
    <scope>NUCLEOTIDE SEQUENCE</scope>
</reference>
<dbReference type="GO" id="GO:0016020">
    <property type="term" value="C:membrane"/>
    <property type="evidence" value="ECO:0007669"/>
    <property type="project" value="UniProtKB-SubCell"/>
</dbReference>
<sequence length="694" mass="76766">MLEPETEQNPTPTLRQRLETWIQGQINYRDEFGNYLDGVSDEDIRQDIDTICSELPLLEREQVRRAAEVARMGTFYYRLSKGDVNGDPSVENLSQDEKDSIVAERERLFSQHGMLVIIVTVSLAAFLQGHVQSSINAMSLFVETVGIDIKKQGEAHGNGANITAQWQLGAMNAVPFFVAAFPGVLLSLPLNYCLGRRGSLALSALLIIASSVGSGFAITWRQILGARVVGGIAMGIKAVSAPILASETAVGYWRGSTILAWQLWVACGIMIGFVFNFVISAATTTLDGSPDSDLGKHGGRYHALQWIAAAPAIPTLFLLVAVCFCYESPRFYMRPGTPNYDLKRAFNILIQVRQTRLQATRDLFLIWWSTQEQERRIRRNQQGTGCGVVPRLSEQDENSIANQGRTGTILDSGLTYSSLIRLVMKLSADQFRPLFTRRRLRNALWSSCTVALAQQLCGINVFAFYSNGMFSEYGVKTSMGYSLGFGAVNFFFALPAMRSIDIIGRRKGLLSTLPLMSFFLVAATVAYALSPQQNDGDQSRPVANNGGSISGIIFIYLFAAAYSPGLGPIPFTLASESFPLENREAGASVAISINLFFAGLLTILLPRINAHFKMSGTLGFFAGLNIVAFILIFFFVEETKQLTLEELDQVFENPKSRFARDRLAKRLPWARAYLLGRGDAERTVEDNEWMLENR</sequence>
<evidence type="ECO:0000256" key="2">
    <source>
        <dbReference type="ARBA" id="ARBA00010992"/>
    </source>
</evidence>
<protein>
    <submittedName>
        <fullName evidence="9">Related to myo-inositol transport protein ITR1</fullName>
    </submittedName>
</protein>
<dbReference type="InterPro" id="IPR050814">
    <property type="entry name" value="Myo-inositol_Transporter"/>
</dbReference>
<comment type="subcellular location">
    <subcellularLocation>
        <location evidence="1">Membrane</location>
        <topology evidence="1">Multi-pass membrane protein</topology>
    </subcellularLocation>
</comment>
<proteinExistence type="inferred from homology"/>
<dbReference type="PROSITE" id="PS00217">
    <property type="entry name" value="SUGAR_TRANSPORT_2"/>
    <property type="match status" value="1"/>
</dbReference>
<keyword evidence="10" id="KW-1185">Reference proteome</keyword>
<dbReference type="PANTHER" id="PTHR48020">
    <property type="entry name" value="PROTON MYO-INOSITOL COTRANSPORTER"/>
    <property type="match status" value="1"/>
</dbReference>
<keyword evidence="4 7" id="KW-0812">Transmembrane</keyword>
<dbReference type="InterPro" id="IPR003663">
    <property type="entry name" value="Sugar/inositol_transpt"/>
</dbReference>
<dbReference type="InterPro" id="IPR005828">
    <property type="entry name" value="MFS_sugar_transport-like"/>
</dbReference>
<dbReference type="EMBL" id="ONZP01000512">
    <property type="protein sequence ID" value="SPJ86755.1"/>
    <property type="molecule type" value="Genomic_DNA"/>
</dbReference>
<gene>
    <name evidence="9" type="ORF">FTOL_11780</name>
</gene>
<feature type="transmembrane region" description="Helical" evidence="7">
    <location>
        <begin position="113"/>
        <end position="131"/>
    </location>
</feature>
<evidence type="ECO:0000256" key="6">
    <source>
        <dbReference type="ARBA" id="ARBA00023136"/>
    </source>
</evidence>
<feature type="transmembrane region" description="Helical" evidence="7">
    <location>
        <begin position="478"/>
        <end position="497"/>
    </location>
</feature>
<dbReference type="SUPFAM" id="SSF103473">
    <property type="entry name" value="MFS general substrate transporter"/>
    <property type="match status" value="1"/>
</dbReference>
<keyword evidence="3" id="KW-0813">Transport</keyword>
<dbReference type="Gene3D" id="1.20.1250.20">
    <property type="entry name" value="MFS general substrate transporter like domains"/>
    <property type="match status" value="1"/>
</dbReference>
<dbReference type="InterPro" id="IPR036259">
    <property type="entry name" value="MFS_trans_sf"/>
</dbReference>
<dbReference type="Pfam" id="PF00083">
    <property type="entry name" value="Sugar_tr"/>
    <property type="match status" value="2"/>
</dbReference>
<dbReference type="PROSITE" id="PS00216">
    <property type="entry name" value="SUGAR_TRANSPORT_1"/>
    <property type="match status" value="1"/>
</dbReference>
<feature type="transmembrane region" description="Helical" evidence="7">
    <location>
        <begin position="509"/>
        <end position="529"/>
    </location>
</feature>
<dbReference type="GO" id="GO:0022857">
    <property type="term" value="F:transmembrane transporter activity"/>
    <property type="evidence" value="ECO:0007669"/>
    <property type="project" value="InterPro"/>
</dbReference>
<accession>A0AAE8MKL6</accession>
<dbReference type="InterPro" id="IPR020846">
    <property type="entry name" value="MFS_dom"/>
</dbReference>
<evidence type="ECO:0000256" key="4">
    <source>
        <dbReference type="ARBA" id="ARBA00022692"/>
    </source>
</evidence>
<dbReference type="Proteomes" id="UP001187734">
    <property type="component" value="Unassembled WGS sequence"/>
</dbReference>
<comment type="caution">
    <text evidence="9">The sequence shown here is derived from an EMBL/GenBank/DDBJ whole genome shotgun (WGS) entry which is preliminary data.</text>
</comment>
<comment type="similarity">
    <text evidence="2">Belongs to the major facilitator superfamily. Sugar transporter (TC 2.A.1.1) family.</text>
</comment>
<feature type="transmembrane region" description="Helical" evidence="7">
    <location>
        <begin position="549"/>
        <end position="573"/>
    </location>
</feature>
<evidence type="ECO:0000313" key="10">
    <source>
        <dbReference type="Proteomes" id="UP001187734"/>
    </source>
</evidence>
<evidence type="ECO:0000256" key="7">
    <source>
        <dbReference type="SAM" id="Phobius"/>
    </source>
</evidence>
<keyword evidence="5 7" id="KW-1133">Transmembrane helix</keyword>
<evidence type="ECO:0000256" key="5">
    <source>
        <dbReference type="ARBA" id="ARBA00022989"/>
    </source>
</evidence>
<feature type="transmembrane region" description="Helical" evidence="7">
    <location>
        <begin position="303"/>
        <end position="326"/>
    </location>
</feature>
<dbReference type="GO" id="GO:0015798">
    <property type="term" value="P:myo-inositol transport"/>
    <property type="evidence" value="ECO:0007669"/>
    <property type="project" value="UniProtKB-ARBA"/>
</dbReference>
<feature type="transmembrane region" description="Helical" evidence="7">
    <location>
        <begin position="224"/>
        <end position="246"/>
    </location>
</feature>
<dbReference type="GO" id="GO:0015791">
    <property type="term" value="P:polyol transmembrane transport"/>
    <property type="evidence" value="ECO:0007669"/>
    <property type="project" value="UniProtKB-ARBA"/>
</dbReference>
<dbReference type="PROSITE" id="PS50850">
    <property type="entry name" value="MFS"/>
    <property type="match status" value="1"/>
</dbReference>
<evidence type="ECO:0000313" key="9">
    <source>
        <dbReference type="EMBL" id="SPJ86755.1"/>
    </source>
</evidence>
<evidence type="ECO:0000256" key="3">
    <source>
        <dbReference type="ARBA" id="ARBA00022448"/>
    </source>
</evidence>
<dbReference type="AlphaFoldDB" id="A0AAE8MKL6"/>
<evidence type="ECO:0000256" key="1">
    <source>
        <dbReference type="ARBA" id="ARBA00004141"/>
    </source>
</evidence>
<feature type="transmembrane region" description="Helical" evidence="7">
    <location>
        <begin position="258"/>
        <end position="283"/>
    </location>
</feature>